<gene>
    <name evidence="1" type="ORF">GCM10023235_50440</name>
</gene>
<keyword evidence="2" id="KW-1185">Reference proteome</keyword>
<proteinExistence type="predicted"/>
<organism evidence="1 2">
    <name type="scientific">Kitasatospora terrestris</name>
    <dbReference type="NCBI Taxonomy" id="258051"/>
    <lineage>
        <taxon>Bacteria</taxon>
        <taxon>Bacillati</taxon>
        <taxon>Actinomycetota</taxon>
        <taxon>Actinomycetes</taxon>
        <taxon>Kitasatosporales</taxon>
        <taxon>Streptomycetaceae</taxon>
        <taxon>Kitasatospora</taxon>
    </lineage>
</organism>
<evidence type="ECO:0000313" key="2">
    <source>
        <dbReference type="Proteomes" id="UP001501752"/>
    </source>
</evidence>
<evidence type="ECO:0000313" key="1">
    <source>
        <dbReference type="EMBL" id="GAA4865965.1"/>
    </source>
</evidence>
<dbReference type="Proteomes" id="UP001501752">
    <property type="component" value="Unassembled WGS sequence"/>
</dbReference>
<protein>
    <recommendedName>
        <fullName evidence="3">Transposase</fullName>
    </recommendedName>
</protein>
<reference evidence="2" key="1">
    <citation type="journal article" date="2019" name="Int. J. Syst. Evol. Microbiol.">
        <title>The Global Catalogue of Microorganisms (GCM) 10K type strain sequencing project: providing services to taxonomists for standard genome sequencing and annotation.</title>
        <authorList>
            <consortium name="The Broad Institute Genomics Platform"/>
            <consortium name="The Broad Institute Genome Sequencing Center for Infectious Disease"/>
            <person name="Wu L."/>
            <person name="Ma J."/>
        </authorList>
    </citation>
    <scope>NUCLEOTIDE SEQUENCE [LARGE SCALE GENOMIC DNA]</scope>
    <source>
        <strain evidence="2">JCM 13006</strain>
    </source>
</reference>
<evidence type="ECO:0008006" key="3">
    <source>
        <dbReference type="Google" id="ProtNLM"/>
    </source>
</evidence>
<dbReference type="RefSeq" id="WP_345699148.1">
    <property type="nucleotide sequence ID" value="NZ_BAABIS010000001.1"/>
</dbReference>
<accession>A0ABP9E235</accession>
<sequence length="111" mass="13016">MPLDLRPRTAAFCRWHGELCRMGTLWPVDPPEPNPQDQALWQLVRQARGEPEPDREKARTAWYLDRHEPVSPKREKARSAELQQLLVEVEARNAERLAEVARRYEGAHRAR</sequence>
<name>A0ABP9E235_9ACTN</name>
<dbReference type="EMBL" id="BAABIS010000001">
    <property type="protein sequence ID" value="GAA4865965.1"/>
    <property type="molecule type" value="Genomic_DNA"/>
</dbReference>
<comment type="caution">
    <text evidence="1">The sequence shown here is derived from an EMBL/GenBank/DDBJ whole genome shotgun (WGS) entry which is preliminary data.</text>
</comment>